<evidence type="ECO:0000313" key="16">
    <source>
        <dbReference type="Proteomes" id="UP001152484"/>
    </source>
</evidence>
<dbReference type="FunFam" id="1.10.510.10:FF:000084">
    <property type="entry name" value="Wall-associated receptor kinase 2"/>
    <property type="match status" value="1"/>
</dbReference>
<evidence type="ECO:0000256" key="10">
    <source>
        <dbReference type="ARBA" id="ARBA00047558"/>
    </source>
</evidence>
<dbReference type="InterPro" id="IPR008271">
    <property type="entry name" value="Ser/Thr_kinase_AS"/>
</dbReference>
<dbReference type="InterPro" id="IPR001881">
    <property type="entry name" value="EGF-like_Ca-bd_dom"/>
</dbReference>
<dbReference type="GO" id="GO:0030247">
    <property type="term" value="F:polysaccharide binding"/>
    <property type="evidence" value="ECO:0007669"/>
    <property type="project" value="InterPro"/>
</dbReference>
<evidence type="ECO:0000256" key="1">
    <source>
        <dbReference type="ARBA" id="ARBA00004479"/>
    </source>
</evidence>
<evidence type="ECO:0000256" key="13">
    <source>
        <dbReference type="SAM" id="SignalP"/>
    </source>
</evidence>
<dbReference type="PANTHER" id="PTHR27005:SF283">
    <property type="entry name" value="OS02G0633066 PROTEIN"/>
    <property type="match status" value="1"/>
</dbReference>
<keyword evidence="3" id="KW-0808">Transferase</keyword>
<dbReference type="GO" id="GO:0005524">
    <property type="term" value="F:ATP binding"/>
    <property type="evidence" value="ECO:0007669"/>
    <property type="project" value="UniProtKB-UniRule"/>
</dbReference>
<accession>A0A9P0YZ90</accession>
<dbReference type="Pfam" id="PF07714">
    <property type="entry name" value="PK_Tyr_Ser-Thr"/>
    <property type="match status" value="1"/>
</dbReference>
<dbReference type="PROSITE" id="PS00107">
    <property type="entry name" value="PROTEIN_KINASE_ATP"/>
    <property type="match status" value="1"/>
</dbReference>
<dbReference type="SUPFAM" id="SSF57196">
    <property type="entry name" value="EGF/Laminin"/>
    <property type="match status" value="1"/>
</dbReference>
<dbReference type="Proteomes" id="UP001152484">
    <property type="component" value="Unassembled WGS sequence"/>
</dbReference>
<feature type="binding site" evidence="12">
    <location>
        <position position="475"/>
    </location>
    <ligand>
        <name>ATP</name>
        <dbReference type="ChEBI" id="CHEBI:30616"/>
    </ligand>
</feature>
<reference evidence="15" key="1">
    <citation type="submission" date="2022-07" db="EMBL/GenBank/DDBJ databases">
        <authorList>
            <person name="Macas J."/>
            <person name="Novak P."/>
            <person name="Neumann P."/>
        </authorList>
    </citation>
    <scope>NUCLEOTIDE SEQUENCE</scope>
</reference>
<dbReference type="GO" id="GO:0004674">
    <property type="term" value="F:protein serine/threonine kinase activity"/>
    <property type="evidence" value="ECO:0007669"/>
    <property type="project" value="UniProtKB-KW"/>
</dbReference>
<dbReference type="AlphaFoldDB" id="A0A9P0YZ90"/>
<protein>
    <recommendedName>
        <fullName evidence="14">Protein kinase domain-containing protein</fullName>
    </recommendedName>
</protein>
<dbReference type="Pfam" id="PF13947">
    <property type="entry name" value="GUB_WAK_bind"/>
    <property type="match status" value="1"/>
</dbReference>
<comment type="subcellular location">
    <subcellularLocation>
        <location evidence="1">Membrane</location>
        <topology evidence="1">Single-pass type I membrane protein</topology>
    </subcellularLocation>
</comment>
<keyword evidence="16" id="KW-1185">Reference proteome</keyword>
<evidence type="ECO:0000256" key="11">
    <source>
        <dbReference type="ARBA" id="ARBA00047951"/>
    </source>
</evidence>
<keyword evidence="9" id="KW-0325">Glycoprotein</keyword>
<dbReference type="GO" id="GO:0007166">
    <property type="term" value="P:cell surface receptor signaling pathway"/>
    <property type="evidence" value="ECO:0007669"/>
    <property type="project" value="InterPro"/>
</dbReference>
<keyword evidence="2" id="KW-0723">Serine/threonine-protein kinase</keyword>
<keyword evidence="4 13" id="KW-0732">Signal</keyword>
<evidence type="ECO:0000256" key="5">
    <source>
        <dbReference type="ARBA" id="ARBA00022741"/>
    </source>
</evidence>
<dbReference type="InterPro" id="IPR000719">
    <property type="entry name" value="Prot_kinase_dom"/>
</dbReference>
<dbReference type="SMART" id="SM00220">
    <property type="entry name" value="S_TKc"/>
    <property type="match status" value="1"/>
</dbReference>
<evidence type="ECO:0000256" key="4">
    <source>
        <dbReference type="ARBA" id="ARBA00022729"/>
    </source>
</evidence>
<keyword evidence="6" id="KW-0418">Kinase</keyword>
<feature type="chain" id="PRO_5040156612" description="Protein kinase domain-containing protein" evidence="13">
    <location>
        <begin position="34"/>
        <end position="775"/>
    </location>
</feature>
<comment type="catalytic activity">
    <reaction evidence="11">
        <text>L-threonyl-[protein] + ATP = O-phospho-L-threonyl-[protein] + ADP + H(+)</text>
        <dbReference type="Rhea" id="RHEA:46608"/>
        <dbReference type="Rhea" id="RHEA-COMP:11060"/>
        <dbReference type="Rhea" id="RHEA-COMP:11605"/>
        <dbReference type="ChEBI" id="CHEBI:15378"/>
        <dbReference type="ChEBI" id="CHEBI:30013"/>
        <dbReference type="ChEBI" id="CHEBI:30616"/>
        <dbReference type="ChEBI" id="CHEBI:61977"/>
        <dbReference type="ChEBI" id="CHEBI:456216"/>
    </reaction>
</comment>
<dbReference type="Gene3D" id="2.10.25.10">
    <property type="entry name" value="Laminin"/>
    <property type="match status" value="1"/>
</dbReference>
<evidence type="ECO:0000256" key="2">
    <source>
        <dbReference type="ARBA" id="ARBA00022527"/>
    </source>
</evidence>
<keyword evidence="5 12" id="KW-0547">Nucleotide-binding</keyword>
<gene>
    <name evidence="15" type="ORF">CEURO_LOCUS7556</name>
</gene>
<evidence type="ECO:0000256" key="8">
    <source>
        <dbReference type="ARBA" id="ARBA00023157"/>
    </source>
</evidence>
<dbReference type="InterPro" id="IPR001245">
    <property type="entry name" value="Ser-Thr/Tyr_kinase_cat_dom"/>
</dbReference>
<dbReference type="CDD" id="cd00054">
    <property type="entry name" value="EGF_CA"/>
    <property type="match status" value="1"/>
</dbReference>
<dbReference type="PANTHER" id="PTHR27005">
    <property type="entry name" value="WALL-ASSOCIATED RECEPTOR KINASE-LIKE 21"/>
    <property type="match status" value="1"/>
</dbReference>
<sequence>MQAIRSAVSLQPASVIILLLLLLVLSPPPTANTAETTTTTITKGTNITRPGCQRKCGNLTVPFPFGVGFGSDCALMRSMEINCNTATNPPTPELGNIPVYEISDSQLRVATYVSRTCYTEKGDVDVLRGDPDNYETDLTRHGPYTFSDNNKFTVVGCDDDGHFKGTVLGEGKESTNHCPASCENPEDVSGGRCTPTAGCCDLRMAKGLTYVSITSIVSSHNHTRVWDANRCGYAFIAEAGKFHFRGSDDLKDPDFGRRIKETVPIVIDWAIGNVSCDVAPKTDGYACKGKSECCNAENDSGGYRCKCIAGYEGNPYIDNGCQDINECEGPNGNPCGDQICTNTPGNNTCSCPKGYKSDGKKSCVKPEPPWIKVSIGVGIGLMVLVLGVTRLYCFFKKRRLIRLREKFFRQNGGLILNQRIANITDRTGVDAPKIFTAVELKRATNDYSSAELGRGGNSVVYKGILRDNRVVAIKKSKTMDESKISEFINEVIILTQINHRNVVRLLGCCLEVKVPILVYEYVSHGTLYEHIHKDGGSSDWLSWETRLRIAVEAACALVYLHSAAVIPIFHRDVKSANILLDENYIAKVSDFGASRLIPPDQTHIATLGQGTFGYWDLEYFRTGEFTEKSDVYSFGVVICELLTGMKAVSRERSEEKKNLAMYVVRSMDKNQLFKILDRCVLREAPLEQVERVADLARRCVRPKGKDRPTMKEVVMELERLRKMNKETWGQGARIPRNVVVNVDQMNGHGGSSSPSDLYSLQLNSTARTSEYSCET</sequence>
<keyword evidence="8" id="KW-1015">Disulfide bond</keyword>
<dbReference type="PROSITE" id="PS01186">
    <property type="entry name" value="EGF_2"/>
    <property type="match status" value="1"/>
</dbReference>
<dbReference type="PROSITE" id="PS00108">
    <property type="entry name" value="PROTEIN_KINASE_ST"/>
    <property type="match status" value="1"/>
</dbReference>
<proteinExistence type="predicted"/>
<dbReference type="SMART" id="SM00179">
    <property type="entry name" value="EGF_CA"/>
    <property type="match status" value="1"/>
</dbReference>
<dbReference type="FunFam" id="3.30.200.20:FF:000337">
    <property type="entry name" value="Wall-associated receptor kinase 3"/>
    <property type="match status" value="1"/>
</dbReference>
<evidence type="ECO:0000313" key="15">
    <source>
        <dbReference type="EMBL" id="CAH9080571.1"/>
    </source>
</evidence>
<comment type="caution">
    <text evidence="15">The sequence shown here is derived from an EMBL/GenBank/DDBJ whole genome shotgun (WGS) entry which is preliminary data.</text>
</comment>
<feature type="signal peptide" evidence="13">
    <location>
        <begin position="1"/>
        <end position="33"/>
    </location>
</feature>
<name>A0A9P0YZ90_CUSEU</name>
<keyword evidence="7 12" id="KW-0067">ATP-binding</keyword>
<evidence type="ECO:0000256" key="9">
    <source>
        <dbReference type="ARBA" id="ARBA00023180"/>
    </source>
</evidence>
<evidence type="ECO:0000259" key="14">
    <source>
        <dbReference type="PROSITE" id="PS50011"/>
    </source>
</evidence>
<dbReference type="SUPFAM" id="SSF56112">
    <property type="entry name" value="Protein kinase-like (PK-like)"/>
    <property type="match status" value="1"/>
</dbReference>
<evidence type="ECO:0000256" key="7">
    <source>
        <dbReference type="ARBA" id="ARBA00022840"/>
    </source>
</evidence>
<dbReference type="GO" id="GO:0005886">
    <property type="term" value="C:plasma membrane"/>
    <property type="evidence" value="ECO:0007669"/>
    <property type="project" value="TreeGrafter"/>
</dbReference>
<feature type="domain" description="Protein kinase" evidence="14">
    <location>
        <begin position="446"/>
        <end position="720"/>
    </location>
</feature>
<dbReference type="PROSITE" id="PS50011">
    <property type="entry name" value="PROTEIN_KINASE_DOM"/>
    <property type="match status" value="1"/>
</dbReference>
<dbReference type="CDD" id="cd14066">
    <property type="entry name" value="STKc_IRAK"/>
    <property type="match status" value="1"/>
</dbReference>
<dbReference type="EMBL" id="CAMAPE010000013">
    <property type="protein sequence ID" value="CAH9080571.1"/>
    <property type="molecule type" value="Genomic_DNA"/>
</dbReference>
<dbReference type="InterPro" id="IPR045274">
    <property type="entry name" value="WAK-like"/>
</dbReference>
<dbReference type="InterPro" id="IPR017441">
    <property type="entry name" value="Protein_kinase_ATP_BS"/>
</dbReference>
<evidence type="ECO:0000256" key="6">
    <source>
        <dbReference type="ARBA" id="ARBA00022777"/>
    </source>
</evidence>
<evidence type="ECO:0000256" key="3">
    <source>
        <dbReference type="ARBA" id="ARBA00022679"/>
    </source>
</evidence>
<comment type="catalytic activity">
    <reaction evidence="10">
        <text>L-seryl-[protein] + ATP = O-phospho-L-seryl-[protein] + ADP + H(+)</text>
        <dbReference type="Rhea" id="RHEA:17989"/>
        <dbReference type="Rhea" id="RHEA-COMP:9863"/>
        <dbReference type="Rhea" id="RHEA-COMP:11604"/>
        <dbReference type="ChEBI" id="CHEBI:15378"/>
        <dbReference type="ChEBI" id="CHEBI:29999"/>
        <dbReference type="ChEBI" id="CHEBI:30616"/>
        <dbReference type="ChEBI" id="CHEBI:83421"/>
        <dbReference type="ChEBI" id="CHEBI:456216"/>
    </reaction>
</comment>
<dbReference type="InterPro" id="IPR025287">
    <property type="entry name" value="WAK_GUB"/>
</dbReference>
<dbReference type="InterPro" id="IPR011009">
    <property type="entry name" value="Kinase-like_dom_sf"/>
</dbReference>
<evidence type="ECO:0000256" key="12">
    <source>
        <dbReference type="PROSITE-ProRule" id="PRU10141"/>
    </source>
</evidence>
<dbReference type="Gene3D" id="3.30.200.20">
    <property type="entry name" value="Phosphorylase Kinase, domain 1"/>
    <property type="match status" value="1"/>
</dbReference>
<dbReference type="GO" id="GO:0005509">
    <property type="term" value="F:calcium ion binding"/>
    <property type="evidence" value="ECO:0007669"/>
    <property type="project" value="InterPro"/>
</dbReference>
<organism evidence="15 16">
    <name type="scientific">Cuscuta europaea</name>
    <name type="common">European dodder</name>
    <dbReference type="NCBI Taxonomy" id="41803"/>
    <lineage>
        <taxon>Eukaryota</taxon>
        <taxon>Viridiplantae</taxon>
        <taxon>Streptophyta</taxon>
        <taxon>Embryophyta</taxon>
        <taxon>Tracheophyta</taxon>
        <taxon>Spermatophyta</taxon>
        <taxon>Magnoliopsida</taxon>
        <taxon>eudicotyledons</taxon>
        <taxon>Gunneridae</taxon>
        <taxon>Pentapetalae</taxon>
        <taxon>asterids</taxon>
        <taxon>lamiids</taxon>
        <taxon>Solanales</taxon>
        <taxon>Convolvulaceae</taxon>
        <taxon>Cuscuteae</taxon>
        <taxon>Cuscuta</taxon>
        <taxon>Cuscuta subgen. Cuscuta</taxon>
    </lineage>
</organism>
<dbReference type="Gene3D" id="1.10.510.10">
    <property type="entry name" value="Transferase(Phosphotransferase) domain 1"/>
    <property type="match status" value="1"/>
</dbReference>
<dbReference type="InterPro" id="IPR000742">
    <property type="entry name" value="EGF"/>
</dbReference>
<dbReference type="OrthoDB" id="4062651at2759"/>